<dbReference type="AlphaFoldDB" id="A0A0K2RWH3"/>
<dbReference type="GO" id="GO:0003735">
    <property type="term" value="F:structural constituent of ribosome"/>
    <property type="evidence" value="ECO:0007669"/>
    <property type="project" value="InterPro"/>
</dbReference>
<dbReference type="GeneID" id="25398371"/>
<dbReference type="PANTHER" id="PTHR11761">
    <property type="entry name" value="50S/60S RIBOSOMAL PROTEIN L14/L23"/>
    <property type="match status" value="1"/>
</dbReference>
<protein>
    <submittedName>
        <fullName evidence="5">Ribosomal protein L14</fullName>
    </submittedName>
</protein>
<dbReference type="InterPro" id="IPR000218">
    <property type="entry name" value="Ribosomal_uL14"/>
</dbReference>
<dbReference type="SMART" id="SM01374">
    <property type="entry name" value="Ribosomal_L14"/>
    <property type="match status" value="1"/>
</dbReference>
<reference evidence="5" key="1">
    <citation type="journal article" date="2016" name="Curr. Genet.">
        <title>Sequencing and analysis of the complete organellar genomes of Parmales, a closely related group to Bacillariophyta (diatoms).</title>
        <authorList>
            <person name="Tajima N."/>
            <person name="Saitoh K."/>
            <person name="Sato S."/>
            <person name="Maruyama F."/>
            <person name="Ichinomiya M."/>
            <person name="Yoshikawa S."/>
            <person name="Kurokawa K."/>
            <person name="Ohta H."/>
            <person name="Tabata S."/>
            <person name="Kuwata A."/>
            <person name="Sato N."/>
        </authorList>
    </citation>
    <scope>NUCLEOTIDE SEQUENCE</scope>
</reference>
<keyword evidence="2 4" id="KW-0689">Ribosomal protein</keyword>
<dbReference type="Gene3D" id="2.40.150.20">
    <property type="entry name" value="Ribosomal protein L14"/>
    <property type="match status" value="1"/>
</dbReference>
<dbReference type="GO" id="GO:0006412">
    <property type="term" value="P:translation"/>
    <property type="evidence" value="ECO:0007669"/>
    <property type="project" value="InterPro"/>
</dbReference>
<evidence type="ECO:0000313" key="5">
    <source>
        <dbReference type="EMBL" id="BAS19154.1"/>
    </source>
</evidence>
<comment type="similarity">
    <text evidence="1 4">Belongs to the universal ribosomal protein uL14 family.</text>
</comment>
<gene>
    <name evidence="5" type="primary">rpl14</name>
</gene>
<dbReference type="InterPro" id="IPR036853">
    <property type="entry name" value="Ribosomal_uL14_sf"/>
</dbReference>
<dbReference type="PROSITE" id="PS00049">
    <property type="entry name" value="RIBOSOMAL_L14"/>
    <property type="match status" value="1"/>
</dbReference>
<evidence type="ECO:0000256" key="1">
    <source>
        <dbReference type="ARBA" id="ARBA00010745"/>
    </source>
</evidence>
<dbReference type="HAMAP" id="MF_01367">
    <property type="entry name" value="Ribosomal_uL14"/>
    <property type="match status" value="1"/>
</dbReference>
<organism evidence="5">
    <name type="scientific">Triparma laevis</name>
    <dbReference type="NCBI Taxonomy" id="1534972"/>
    <lineage>
        <taxon>Eukaryota</taxon>
        <taxon>Sar</taxon>
        <taxon>Stramenopiles</taxon>
        <taxon>Ochrophyta</taxon>
        <taxon>Bolidophyceae</taxon>
        <taxon>Parmales</taxon>
        <taxon>Triparmaceae</taxon>
        <taxon>Triparma</taxon>
    </lineage>
</organism>
<sequence>MIQNQTLLKITDNSGAKIVRCIKVLGGFQRRYAYAGETIVVAVQKIRNKNKHLSKVAKGDISRAVIVRTKAKKKKQDGLFISFTKNSAVLVNKQNKPIATRIKGPITQDVKKNKLMKLVSLSSGFL</sequence>
<keyword evidence="5" id="KW-0496">Mitochondrion</keyword>
<evidence type="ECO:0000256" key="4">
    <source>
        <dbReference type="RuleBase" id="RU003949"/>
    </source>
</evidence>
<dbReference type="RefSeq" id="YP_009163700.1">
    <property type="nucleotide sequence ID" value="NC_027747.1"/>
</dbReference>
<geneLocation type="mitochondrion" evidence="5"/>
<dbReference type="SUPFAM" id="SSF50193">
    <property type="entry name" value="Ribosomal protein L14"/>
    <property type="match status" value="1"/>
</dbReference>
<proteinExistence type="inferred from homology"/>
<evidence type="ECO:0000256" key="3">
    <source>
        <dbReference type="ARBA" id="ARBA00023274"/>
    </source>
</evidence>
<dbReference type="Pfam" id="PF00238">
    <property type="entry name" value="Ribosomal_L14"/>
    <property type="match status" value="1"/>
</dbReference>
<dbReference type="GO" id="GO:0005762">
    <property type="term" value="C:mitochondrial large ribosomal subunit"/>
    <property type="evidence" value="ECO:0007669"/>
    <property type="project" value="TreeGrafter"/>
</dbReference>
<dbReference type="CDD" id="cd00337">
    <property type="entry name" value="Ribosomal_uL14"/>
    <property type="match status" value="1"/>
</dbReference>
<dbReference type="GO" id="GO:0070180">
    <property type="term" value="F:large ribosomal subunit rRNA binding"/>
    <property type="evidence" value="ECO:0007669"/>
    <property type="project" value="TreeGrafter"/>
</dbReference>
<dbReference type="InterPro" id="IPR005745">
    <property type="entry name" value="Ribosomal_uL14_bac-type"/>
</dbReference>
<dbReference type="EMBL" id="AP014626">
    <property type="protein sequence ID" value="BAS19154.1"/>
    <property type="molecule type" value="Genomic_DNA"/>
</dbReference>
<dbReference type="InterPro" id="IPR019972">
    <property type="entry name" value="Ribosomal_uL14_CS"/>
</dbReference>
<accession>A0A0K2RWH3</accession>
<dbReference type="NCBIfam" id="TIGR01067">
    <property type="entry name" value="rplN_bact"/>
    <property type="match status" value="1"/>
</dbReference>
<name>A0A0K2RWH3_9STRA</name>
<dbReference type="PANTHER" id="PTHR11761:SF3">
    <property type="entry name" value="LARGE RIBOSOMAL SUBUNIT PROTEIN UL14M"/>
    <property type="match status" value="1"/>
</dbReference>
<evidence type="ECO:0000256" key="2">
    <source>
        <dbReference type="ARBA" id="ARBA00022980"/>
    </source>
</evidence>
<keyword evidence="3 4" id="KW-0687">Ribonucleoprotein</keyword>